<evidence type="ECO:0000256" key="1">
    <source>
        <dbReference type="PROSITE-ProRule" id="PRU00023"/>
    </source>
</evidence>
<organism evidence="2 3">
    <name type="scientific">Lusitaniella coriacea LEGE 07157</name>
    <dbReference type="NCBI Taxonomy" id="945747"/>
    <lineage>
        <taxon>Bacteria</taxon>
        <taxon>Bacillati</taxon>
        <taxon>Cyanobacteriota</taxon>
        <taxon>Cyanophyceae</taxon>
        <taxon>Spirulinales</taxon>
        <taxon>Lusitaniellaceae</taxon>
        <taxon>Lusitaniella</taxon>
    </lineage>
</organism>
<dbReference type="InterPro" id="IPR002110">
    <property type="entry name" value="Ankyrin_rpt"/>
</dbReference>
<proteinExistence type="predicted"/>
<name>A0A8J7DVN4_9CYAN</name>
<evidence type="ECO:0000313" key="2">
    <source>
        <dbReference type="EMBL" id="MBE9115897.1"/>
    </source>
</evidence>
<protein>
    <submittedName>
        <fullName evidence="2">Ankyrin repeat domain-containing protein</fullName>
    </submittedName>
</protein>
<feature type="repeat" description="ANK" evidence="1">
    <location>
        <begin position="59"/>
        <end position="91"/>
    </location>
</feature>
<reference evidence="2" key="1">
    <citation type="submission" date="2020-10" db="EMBL/GenBank/DDBJ databases">
        <authorList>
            <person name="Castelo-Branco R."/>
            <person name="Eusebio N."/>
            <person name="Adriana R."/>
            <person name="Vieira A."/>
            <person name="Brugerolle De Fraissinette N."/>
            <person name="Rezende De Castro R."/>
            <person name="Schneider M.P."/>
            <person name="Vasconcelos V."/>
            <person name="Leao P.N."/>
        </authorList>
    </citation>
    <scope>NUCLEOTIDE SEQUENCE</scope>
    <source>
        <strain evidence="2">LEGE 07157</strain>
    </source>
</reference>
<dbReference type="PROSITE" id="PS50297">
    <property type="entry name" value="ANK_REP_REGION"/>
    <property type="match status" value="1"/>
</dbReference>
<dbReference type="RefSeq" id="WP_194028994.1">
    <property type="nucleotide sequence ID" value="NZ_JADEWZ010000010.1"/>
</dbReference>
<comment type="caution">
    <text evidence="2">The sequence shown here is derived from an EMBL/GenBank/DDBJ whole genome shotgun (WGS) entry which is preliminary data.</text>
</comment>
<keyword evidence="3" id="KW-1185">Reference proteome</keyword>
<dbReference type="InterPro" id="IPR036770">
    <property type="entry name" value="Ankyrin_rpt-contain_sf"/>
</dbReference>
<keyword evidence="1" id="KW-0040">ANK repeat</keyword>
<dbReference type="EMBL" id="JADEWZ010000010">
    <property type="protein sequence ID" value="MBE9115897.1"/>
    <property type="molecule type" value="Genomic_DNA"/>
</dbReference>
<dbReference type="Proteomes" id="UP000654482">
    <property type="component" value="Unassembled WGS sequence"/>
</dbReference>
<dbReference type="PROSITE" id="PS50088">
    <property type="entry name" value="ANK_REPEAT"/>
    <property type="match status" value="1"/>
</dbReference>
<dbReference type="Pfam" id="PF12796">
    <property type="entry name" value="Ank_2"/>
    <property type="match status" value="1"/>
</dbReference>
<dbReference type="AlphaFoldDB" id="A0A8J7DVN4"/>
<gene>
    <name evidence="2" type="ORF">IQ249_08330</name>
</gene>
<sequence length="132" mass="14946">MTHSDTSTQEQLIDLYRLADAIHEFEEATSEDEKQKILEKIRVLVQPGFEDYEEEPFYTDEDPLSSAVCTGNLELVTILVEAGASANVMAPDDFTTPLYVAQQFGHTEIAEYIETITSDELREVTEQLLQQN</sequence>
<dbReference type="Gene3D" id="1.25.40.20">
    <property type="entry name" value="Ankyrin repeat-containing domain"/>
    <property type="match status" value="1"/>
</dbReference>
<evidence type="ECO:0000313" key="3">
    <source>
        <dbReference type="Proteomes" id="UP000654482"/>
    </source>
</evidence>
<accession>A0A8J7DVN4</accession>
<dbReference type="SUPFAM" id="SSF48403">
    <property type="entry name" value="Ankyrin repeat"/>
    <property type="match status" value="1"/>
</dbReference>